<dbReference type="EMBL" id="BMAW01090334">
    <property type="protein sequence ID" value="GFS44302.1"/>
    <property type="molecule type" value="Genomic_DNA"/>
</dbReference>
<comment type="caution">
    <text evidence="1">The sequence shown here is derived from an EMBL/GenBank/DDBJ whole genome shotgun (WGS) entry which is preliminary data.</text>
</comment>
<dbReference type="Proteomes" id="UP000887013">
    <property type="component" value="Unassembled WGS sequence"/>
</dbReference>
<sequence>MVEECLSRWYGSIIGHGTLSTYCLAVMNPVHVSCIRTRSEMESYANAPQTIMSNYCKVEVSQLLEDLTCLYVDATLVCGDCHWRNIKVSNLRI</sequence>
<keyword evidence="2" id="KW-1185">Reference proteome</keyword>
<organism evidence="1 2">
    <name type="scientific">Nephila pilipes</name>
    <name type="common">Giant wood spider</name>
    <name type="synonym">Nephila maculata</name>
    <dbReference type="NCBI Taxonomy" id="299642"/>
    <lineage>
        <taxon>Eukaryota</taxon>
        <taxon>Metazoa</taxon>
        <taxon>Ecdysozoa</taxon>
        <taxon>Arthropoda</taxon>
        <taxon>Chelicerata</taxon>
        <taxon>Arachnida</taxon>
        <taxon>Araneae</taxon>
        <taxon>Araneomorphae</taxon>
        <taxon>Entelegynae</taxon>
        <taxon>Araneoidea</taxon>
        <taxon>Nephilidae</taxon>
        <taxon>Nephila</taxon>
    </lineage>
</organism>
<reference evidence="1" key="1">
    <citation type="submission" date="2020-08" db="EMBL/GenBank/DDBJ databases">
        <title>Multicomponent nature underlies the extraordinary mechanical properties of spider dragline silk.</title>
        <authorList>
            <person name="Kono N."/>
            <person name="Nakamura H."/>
            <person name="Mori M."/>
            <person name="Yoshida Y."/>
            <person name="Ohtoshi R."/>
            <person name="Malay A.D."/>
            <person name="Moran D.A.P."/>
            <person name="Tomita M."/>
            <person name="Numata K."/>
            <person name="Arakawa K."/>
        </authorList>
    </citation>
    <scope>NUCLEOTIDE SEQUENCE</scope>
</reference>
<dbReference type="AlphaFoldDB" id="A0A8X6MEB5"/>
<evidence type="ECO:0000313" key="1">
    <source>
        <dbReference type="EMBL" id="GFS44302.1"/>
    </source>
</evidence>
<evidence type="ECO:0000313" key="2">
    <source>
        <dbReference type="Proteomes" id="UP000887013"/>
    </source>
</evidence>
<accession>A0A8X6MEB5</accession>
<gene>
    <name evidence="1" type="ORF">NPIL_6321</name>
</gene>
<name>A0A8X6MEB5_NEPPI</name>
<proteinExistence type="predicted"/>
<protein>
    <submittedName>
        <fullName evidence="1">Uncharacterized protein</fullName>
    </submittedName>
</protein>